<dbReference type="Proteomes" id="UP000828390">
    <property type="component" value="Unassembled WGS sequence"/>
</dbReference>
<comment type="caution">
    <text evidence="3">The sequence shown here is derived from an EMBL/GenBank/DDBJ whole genome shotgun (WGS) entry which is preliminary data.</text>
</comment>
<dbReference type="InterPro" id="IPR031981">
    <property type="entry name" value="MIEAP_C"/>
</dbReference>
<evidence type="ECO:0000313" key="4">
    <source>
        <dbReference type="Proteomes" id="UP000828390"/>
    </source>
</evidence>
<reference evidence="3" key="2">
    <citation type="submission" date="2020-11" db="EMBL/GenBank/DDBJ databases">
        <authorList>
            <person name="McCartney M.A."/>
            <person name="Auch B."/>
            <person name="Kono T."/>
            <person name="Mallez S."/>
            <person name="Becker A."/>
            <person name="Gohl D.M."/>
            <person name="Silverstein K.A.T."/>
            <person name="Koren S."/>
            <person name="Bechman K.B."/>
            <person name="Herman A."/>
            <person name="Abrahante J.E."/>
            <person name="Garbe J."/>
        </authorList>
    </citation>
    <scope>NUCLEOTIDE SEQUENCE</scope>
    <source>
        <strain evidence="3">Duluth1</strain>
        <tissue evidence="3">Whole animal</tissue>
    </source>
</reference>
<evidence type="ECO:0000256" key="1">
    <source>
        <dbReference type="SAM" id="MobiDB-lite"/>
    </source>
</evidence>
<keyword evidence="4" id="KW-1185">Reference proteome</keyword>
<dbReference type="Pfam" id="PF16026">
    <property type="entry name" value="MIEAP"/>
    <property type="match status" value="1"/>
</dbReference>
<reference evidence="3" key="1">
    <citation type="journal article" date="2019" name="bioRxiv">
        <title>The Genome of the Zebra Mussel, Dreissena polymorpha: A Resource for Invasive Species Research.</title>
        <authorList>
            <person name="McCartney M.A."/>
            <person name="Auch B."/>
            <person name="Kono T."/>
            <person name="Mallez S."/>
            <person name="Zhang Y."/>
            <person name="Obille A."/>
            <person name="Becker A."/>
            <person name="Abrahante J.E."/>
            <person name="Garbe J."/>
            <person name="Badalamenti J.P."/>
            <person name="Herman A."/>
            <person name="Mangelson H."/>
            <person name="Liachko I."/>
            <person name="Sullivan S."/>
            <person name="Sone E.D."/>
            <person name="Koren S."/>
            <person name="Silverstein K.A.T."/>
            <person name="Beckman K.B."/>
            <person name="Gohl D.M."/>
        </authorList>
    </citation>
    <scope>NUCLEOTIDE SEQUENCE</scope>
    <source>
        <strain evidence="3">Duluth1</strain>
        <tissue evidence="3">Whole animal</tissue>
    </source>
</reference>
<sequence length="602" mass="70123">MRYKLQSCLPSILGLPVCETDANNTDHTRLQVEIDMLKSELTRVTGERDEEAQKQMKIEQELTDLKHEIERAYTERKDQATAHMKYEEEITQLKSEQVFAKDGYATLKKELQALKEDNSRLQKEIERANTKREDQATTHMKYEEEITQLKSEQVFAKDGNATLTKELQALKEDIARLQKELQTSDLEKEERTRDLQELLKANNDLETELQKSDAEKGQVKLELQELQKAKDILQTELQKSDSEKDKLKHDLQDLQKARDFLQSELTFKTKEEVKLSALYKESLQTTKDLQKKLQQSESENKKITNDFKELQKARDVLKTERQKADSEIEKLTKDKQVLQKDNGLLQDQLKSRSEDVAKLMNDNNDKNKAQRQLRQDLDKANAEIVRHKKDLLDVQKECANLEKQLQQEKQRGSIQHQSLEKSNTKSNTGASYMVNLNDENRPDKVAERFRKLYNDEWTDCLEVLKLLLSEEKVCQMLLGICVKIYTTYANAFDKRQKEHAWLKADTELAEYLNARLKSLNLKVTSDAINSYWTMCKEICKSMIAHDPPMYMDTDTDKHGITFDTKLYEGYTKRGSQIDFVVWPALYLEKNGPLLHKGVAQCK</sequence>
<dbReference type="OrthoDB" id="6159177at2759"/>
<evidence type="ECO:0000313" key="3">
    <source>
        <dbReference type="EMBL" id="KAH3838553.1"/>
    </source>
</evidence>
<proteinExistence type="predicted"/>
<name>A0A9D4KEU5_DREPO</name>
<evidence type="ECO:0000259" key="2">
    <source>
        <dbReference type="Pfam" id="PF16026"/>
    </source>
</evidence>
<dbReference type="AlphaFoldDB" id="A0A9D4KEU5"/>
<accession>A0A9D4KEU5</accession>
<organism evidence="3 4">
    <name type="scientific">Dreissena polymorpha</name>
    <name type="common">Zebra mussel</name>
    <name type="synonym">Mytilus polymorpha</name>
    <dbReference type="NCBI Taxonomy" id="45954"/>
    <lineage>
        <taxon>Eukaryota</taxon>
        <taxon>Metazoa</taxon>
        <taxon>Spiralia</taxon>
        <taxon>Lophotrochozoa</taxon>
        <taxon>Mollusca</taxon>
        <taxon>Bivalvia</taxon>
        <taxon>Autobranchia</taxon>
        <taxon>Heteroconchia</taxon>
        <taxon>Euheterodonta</taxon>
        <taxon>Imparidentia</taxon>
        <taxon>Neoheterodontei</taxon>
        <taxon>Myida</taxon>
        <taxon>Dreissenoidea</taxon>
        <taxon>Dreissenidae</taxon>
        <taxon>Dreissena</taxon>
    </lineage>
</organism>
<dbReference type="EMBL" id="JAIWYP010000004">
    <property type="protein sequence ID" value="KAH3838553.1"/>
    <property type="molecule type" value="Genomic_DNA"/>
</dbReference>
<protein>
    <recommendedName>
        <fullName evidence="2">Mitochondria-eating protein C-terminal domain-containing protein</fullName>
    </recommendedName>
</protein>
<gene>
    <name evidence="3" type="ORF">DPMN_111961</name>
</gene>
<feature type="domain" description="Mitochondria-eating protein C-terminal" evidence="2">
    <location>
        <begin position="516"/>
        <end position="599"/>
    </location>
</feature>
<feature type="region of interest" description="Disordered" evidence="1">
    <location>
        <begin position="407"/>
        <end position="435"/>
    </location>
</feature>